<accession>A0A4C1Y2D8</accession>
<evidence type="ECO:0000313" key="1">
    <source>
        <dbReference type="EMBL" id="GBP68717.1"/>
    </source>
</evidence>
<sequence length="116" mass="13714">MQSFMDISEASRQICKVHATWKSIVSAYPAEKQMIERRRNRPSVNKKLDRILFEQTFTKVSISESSARRANVDRFWVRLSPEKLRTTTRIVYLAEPLAHNREIRFRLPVRAVQIIL</sequence>
<comment type="caution">
    <text evidence="1">The sequence shown here is derived from an EMBL/GenBank/DDBJ whole genome shotgun (WGS) entry which is preliminary data.</text>
</comment>
<dbReference type="Proteomes" id="UP000299102">
    <property type="component" value="Unassembled WGS sequence"/>
</dbReference>
<dbReference type="EMBL" id="BGZK01001021">
    <property type="protein sequence ID" value="GBP68717.1"/>
    <property type="molecule type" value="Genomic_DNA"/>
</dbReference>
<gene>
    <name evidence="1" type="ORF">EVAR_75331_1</name>
</gene>
<protein>
    <submittedName>
        <fullName evidence="1">Uncharacterized protein</fullName>
    </submittedName>
</protein>
<dbReference type="AlphaFoldDB" id="A0A4C1Y2D8"/>
<reference evidence="1 2" key="1">
    <citation type="journal article" date="2019" name="Commun. Biol.">
        <title>The bagworm genome reveals a unique fibroin gene that provides high tensile strength.</title>
        <authorList>
            <person name="Kono N."/>
            <person name="Nakamura H."/>
            <person name="Ohtoshi R."/>
            <person name="Tomita M."/>
            <person name="Numata K."/>
            <person name="Arakawa K."/>
        </authorList>
    </citation>
    <scope>NUCLEOTIDE SEQUENCE [LARGE SCALE GENOMIC DNA]</scope>
</reference>
<name>A0A4C1Y2D8_EUMVA</name>
<keyword evidence="2" id="KW-1185">Reference proteome</keyword>
<proteinExistence type="predicted"/>
<evidence type="ECO:0000313" key="2">
    <source>
        <dbReference type="Proteomes" id="UP000299102"/>
    </source>
</evidence>
<organism evidence="1 2">
    <name type="scientific">Eumeta variegata</name>
    <name type="common">Bagworm moth</name>
    <name type="synonym">Eumeta japonica</name>
    <dbReference type="NCBI Taxonomy" id="151549"/>
    <lineage>
        <taxon>Eukaryota</taxon>
        <taxon>Metazoa</taxon>
        <taxon>Ecdysozoa</taxon>
        <taxon>Arthropoda</taxon>
        <taxon>Hexapoda</taxon>
        <taxon>Insecta</taxon>
        <taxon>Pterygota</taxon>
        <taxon>Neoptera</taxon>
        <taxon>Endopterygota</taxon>
        <taxon>Lepidoptera</taxon>
        <taxon>Glossata</taxon>
        <taxon>Ditrysia</taxon>
        <taxon>Tineoidea</taxon>
        <taxon>Psychidae</taxon>
        <taxon>Oiketicinae</taxon>
        <taxon>Eumeta</taxon>
    </lineage>
</organism>